<dbReference type="InterPro" id="IPR003137">
    <property type="entry name" value="PA_domain"/>
</dbReference>
<dbReference type="SUPFAM" id="SSF52025">
    <property type="entry name" value="PA domain"/>
    <property type="match status" value="1"/>
</dbReference>
<evidence type="ECO:0000256" key="9">
    <source>
        <dbReference type="SAM" id="MobiDB-lite"/>
    </source>
</evidence>
<reference evidence="17" key="1">
    <citation type="journal article" date="2019" name="Int. J. Syst. Evol. Microbiol.">
        <title>The Global Catalogue of Microorganisms (GCM) 10K type strain sequencing project: providing services to taxonomists for standard genome sequencing and annotation.</title>
        <authorList>
            <consortium name="The Broad Institute Genomics Platform"/>
            <consortium name="The Broad Institute Genome Sequencing Center for Infectious Disease"/>
            <person name="Wu L."/>
            <person name="Ma J."/>
        </authorList>
    </citation>
    <scope>NUCLEOTIDE SEQUENCE [LARGE SCALE GENOMIC DNA]</scope>
    <source>
        <strain evidence="17">CCUG 30340</strain>
    </source>
</reference>
<dbReference type="Proteomes" id="UP001595886">
    <property type="component" value="Unassembled WGS sequence"/>
</dbReference>
<dbReference type="InterPro" id="IPR015500">
    <property type="entry name" value="Peptidase_S8_subtilisin-rel"/>
</dbReference>
<dbReference type="PROSITE" id="PS00138">
    <property type="entry name" value="SUBTILASE_SER"/>
    <property type="match status" value="1"/>
</dbReference>
<dbReference type="InterPro" id="IPR041469">
    <property type="entry name" value="Subtilisin-like_FN3"/>
</dbReference>
<dbReference type="InterPro" id="IPR023827">
    <property type="entry name" value="Peptidase_S8_Asp-AS"/>
</dbReference>
<dbReference type="Pfam" id="PF17766">
    <property type="entry name" value="fn3_6"/>
    <property type="match status" value="1"/>
</dbReference>
<feature type="region of interest" description="Disordered" evidence="9">
    <location>
        <begin position="251"/>
        <end position="290"/>
    </location>
</feature>
<dbReference type="InterPro" id="IPR013783">
    <property type="entry name" value="Ig-like_fold"/>
</dbReference>
<proteinExistence type="inferred from homology"/>
<keyword evidence="17" id="KW-1185">Reference proteome</keyword>
<feature type="active site" description="Charge relay system" evidence="7">
    <location>
        <position position="604"/>
    </location>
</feature>
<evidence type="ECO:0000259" key="14">
    <source>
        <dbReference type="Pfam" id="PF17766"/>
    </source>
</evidence>
<protein>
    <submittedName>
        <fullName evidence="16">S8 family serine peptidase</fullName>
    </submittedName>
</protein>
<feature type="active site" description="Charge relay system" evidence="7">
    <location>
        <position position="195"/>
    </location>
</feature>
<evidence type="ECO:0000256" key="6">
    <source>
        <dbReference type="ARBA" id="ARBA00022825"/>
    </source>
</evidence>
<keyword evidence="4 10" id="KW-0732">Signal</keyword>
<keyword evidence="6 7" id="KW-0720">Serine protease</keyword>
<dbReference type="Gene3D" id="3.50.30.30">
    <property type="match status" value="1"/>
</dbReference>
<evidence type="ECO:0000256" key="5">
    <source>
        <dbReference type="ARBA" id="ARBA00022801"/>
    </source>
</evidence>
<dbReference type="PROSITE" id="PS51892">
    <property type="entry name" value="SUBTILASE"/>
    <property type="match status" value="1"/>
</dbReference>
<dbReference type="Gene3D" id="2.60.40.10">
    <property type="entry name" value="Immunoglobulins"/>
    <property type="match status" value="1"/>
</dbReference>
<dbReference type="InterPro" id="IPR045051">
    <property type="entry name" value="SBT"/>
</dbReference>
<evidence type="ECO:0000256" key="1">
    <source>
        <dbReference type="ARBA" id="ARBA00011073"/>
    </source>
</evidence>
<dbReference type="EMBL" id="JBHSHD010000006">
    <property type="protein sequence ID" value="MFC4819964.1"/>
    <property type="molecule type" value="Genomic_DNA"/>
</dbReference>
<gene>
    <name evidence="16" type="ORF">ACFO6Q_06495</name>
</gene>
<feature type="domain" description="BACON" evidence="15">
    <location>
        <begin position="1063"/>
        <end position="1111"/>
    </location>
</feature>
<dbReference type="InterPro" id="IPR010259">
    <property type="entry name" value="S8pro/Inhibitor_I9"/>
</dbReference>
<dbReference type="Gene3D" id="2.60.40.2310">
    <property type="match status" value="1"/>
</dbReference>
<comment type="similarity">
    <text evidence="1 7 8">Belongs to the peptidase S8 family.</text>
</comment>
<evidence type="ECO:0000256" key="2">
    <source>
        <dbReference type="ARBA" id="ARBA00022525"/>
    </source>
</evidence>
<keyword evidence="5 7" id="KW-0378">Hydrolase</keyword>
<dbReference type="InterPro" id="IPR046450">
    <property type="entry name" value="PA_dom_sf"/>
</dbReference>
<feature type="chain" id="PRO_5047185658" evidence="10">
    <location>
        <begin position="33"/>
        <end position="1339"/>
    </location>
</feature>
<comment type="caution">
    <text evidence="16">The sequence shown here is derived from an EMBL/GenBank/DDBJ whole genome shotgun (WGS) entry which is preliminary data.</text>
</comment>
<dbReference type="Gene3D" id="3.40.50.200">
    <property type="entry name" value="Peptidase S8/S53 domain"/>
    <property type="match status" value="1"/>
</dbReference>
<evidence type="ECO:0000256" key="4">
    <source>
        <dbReference type="ARBA" id="ARBA00022729"/>
    </source>
</evidence>
<dbReference type="Gene3D" id="2.60.120.260">
    <property type="entry name" value="Galactose-binding domain-like"/>
    <property type="match status" value="1"/>
</dbReference>
<evidence type="ECO:0000259" key="12">
    <source>
        <dbReference type="Pfam" id="PF02225"/>
    </source>
</evidence>
<dbReference type="InterPro" id="IPR023828">
    <property type="entry name" value="Peptidase_S8_Ser-AS"/>
</dbReference>
<feature type="domain" description="Subtilisin-like protease fibronectin type-III" evidence="14">
    <location>
        <begin position="693"/>
        <end position="789"/>
    </location>
</feature>
<evidence type="ECO:0000256" key="10">
    <source>
        <dbReference type="SAM" id="SignalP"/>
    </source>
</evidence>
<feature type="region of interest" description="Disordered" evidence="9">
    <location>
        <begin position="1317"/>
        <end position="1339"/>
    </location>
</feature>
<dbReference type="Pfam" id="PF02225">
    <property type="entry name" value="PA"/>
    <property type="match status" value="1"/>
</dbReference>
<evidence type="ECO:0000256" key="7">
    <source>
        <dbReference type="PROSITE-ProRule" id="PRU01240"/>
    </source>
</evidence>
<evidence type="ECO:0000313" key="16">
    <source>
        <dbReference type="EMBL" id="MFC4819964.1"/>
    </source>
</evidence>
<feature type="domain" description="Inhibitor I9" evidence="13">
    <location>
        <begin position="115"/>
        <end position="158"/>
    </location>
</feature>
<evidence type="ECO:0000259" key="11">
    <source>
        <dbReference type="Pfam" id="PF00082"/>
    </source>
</evidence>
<dbReference type="InterPro" id="IPR000209">
    <property type="entry name" value="Peptidase_S8/S53_dom"/>
</dbReference>
<feature type="signal peptide" evidence="10">
    <location>
        <begin position="1"/>
        <end position="32"/>
    </location>
</feature>
<dbReference type="SUPFAM" id="SSF52743">
    <property type="entry name" value="Subtilisin-like"/>
    <property type="match status" value="1"/>
</dbReference>
<dbReference type="InterPro" id="IPR037045">
    <property type="entry name" value="S8pro/Inhibitor_I9_sf"/>
</dbReference>
<sequence>MSRKASPFNTALAGAIAAAIAAAGLVAEPRFAEASTTSFSARQAAPSTYIVRFAEAPLATYRGGVAGIAAAPRLSIAGRPAKLDARAPQSLAYVAHLASKQNAFLSTAGATLGRPLQAKFTYTHALNGMAVELTADEAAQLAKMPGVVSVRKSELLRLATDSGPAWIGAPSIWQGTATGGAAGTQGEGMLIGIIDTGINFDSPSFAATSADGYQHVNPHGAGSYLGTCAAGGTDVGKCNDKLIGAYTFVEPDDPWEGSPDVPTSAADYDGHGSHTASTAGGSRAQATTTDGATVAVSGVAPRANVIMYKTCWAPPPAEFPQPDGTCATDATAAAADQAVADGVDAINFSISGGSSPWTDDTSIAFRNAVEAGIFVAAAAGNTSGGSSPGSVDHLEPWTITVGASTHDRLYSNAHVEVPDLGSLAGFKGGGGDQPQLSGPISGALATSTDPAACTSFAPTPAAPNFIALIQRGGCNFSVKINNAKAAGAAAVVIYNNTGTAPAGMDVPGTTIPALMISQADGQALVAHLQANPAATVTADLTTPPTFDHVAAFADIMGDFSNLGPAGGTQSPRDLLKPDITAPGVSILAAYSGEAGAYRFLNGTSMAAPHVTGSGTLLRALHPDWTPMEIKSALMLTAKQGLRKRNAADPTDPFDSGAGRTDLTRAATSPLVMNETAANMEAANPRDGGDLSALNEPSLSKAACAGTCTFTRVFRNPTATAQSFTAAVQPSNGGALSGTVAPASFSVEPGATQSVTITIDVGTAAANSWSFGEVTLTPESGDALTLPVAVRKTDAAQTGPSIDVAPAALDSSQAPGETKTQTLAVRNTGDAPLTWSIGEQPAGVSLSLGDRVSGTGAAAAPTLAPTGGDEVNLQVDVGLGSHVLGVGSGTPVIFLNRFTPEAADLPFTLDRVDVEFLGRLDNGDDGAVIGEKFDVYVYQDDDEDPSNGATLLGSVKDVEVSVVDALQSVPVPGGIAVDGAGDVLIAVVARDATGGSPATFDDGPGVGRSWLGTDFDATIGDPPDLAALALRKPEDLGIDGFEASNLVLRGHGVRGGAAVCTALADVPWLSATPESGTTAADGSSDVTVTFDSTGLAAGSYSANVCVNSNDTEQPVVAVPVTMTVTGGGDDVIFADGFDEGGGGETCKPLQLLQDPSFEATTAAFGTNPSWASIDSHDDESSVFCNGDCIEGGGDTGARTGDWFSWFGGWSADGTDAYTAYASQSVTIPSGSARFLNFWKKADRISSDATADTFKVTVDGTEVHSEAVTAEDEDYVVQSVDVSAHADGASHEVKFTFAHTGTAGDGSYFLDDVTLDCSAQPASSSGPVRRANVAGQSKRPH</sequence>
<dbReference type="Gene3D" id="3.30.70.80">
    <property type="entry name" value="Peptidase S8 propeptide/proteinase inhibitor I9"/>
    <property type="match status" value="1"/>
</dbReference>
<evidence type="ECO:0000259" key="13">
    <source>
        <dbReference type="Pfam" id="PF05922"/>
    </source>
</evidence>
<keyword evidence="3 7" id="KW-0645">Protease</keyword>
<dbReference type="RefSeq" id="WP_380019778.1">
    <property type="nucleotide sequence ID" value="NZ_JBHSHD010000006.1"/>
</dbReference>
<dbReference type="PROSITE" id="PS00136">
    <property type="entry name" value="SUBTILASE_ASP"/>
    <property type="match status" value="1"/>
</dbReference>
<evidence type="ECO:0000256" key="3">
    <source>
        <dbReference type="ARBA" id="ARBA00022670"/>
    </source>
</evidence>
<feature type="active site" description="Charge relay system" evidence="7">
    <location>
        <position position="271"/>
    </location>
</feature>
<dbReference type="CDD" id="cd04818">
    <property type="entry name" value="PA_subtilisin_1"/>
    <property type="match status" value="1"/>
</dbReference>
<keyword evidence="2" id="KW-0964">Secreted</keyword>
<dbReference type="Pfam" id="PF05922">
    <property type="entry name" value="Inhibitor_I9"/>
    <property type="match status" value="1"/>
</dbReference>
<organism evidence="16 17">
    <name type="scientific">Dokdonella ginsengisoli</name>
    <dbReference type="NCBI Taxonomy" id="363846"/>
    <lineage>
        <taxon>Bacteria</taxon>
        <taxon>Pseudomonadati</taxon>
        <taxon>Pseudomonadota</taxon>
        <taxon>Gammaproteobacteria</taxon>
        <taxon>Lysobacterales</taxon>
        <taxon>Rhodanobacteraceae</taxon>
        <taxon>Dokdonella</taxon>
    </lineage>
</organism>
<dbReference type="InterPro" id="IPR024361">
    <property type="entry name" value="BACON"/>
</dbReference>
<evidence type="ECO:0000313" key="17">
    <source>
        <dbReference type="Proteomes" id="UP001595886"/>
    </source>
</evidence>
<accession>A0ABV9QWM1</accession>
<feature type="domain" description="PA" evidence="12">
    <location>
        <begin position="443"/>
        <end position="524"/>
    </location>
</feature>
<dbReference type="PANTHER" id="PTHR10795">
    <property type="entry name" value="PROPROTEIN CONVERTASE SUBTILISIN/KEXIN"/>
    <property type="match status" value="1"/>
</dbReference>
<name>A0ABV9QWM1_9GAMM</name>
<dbReference type="PRINTS" id="PR00723">
    <property type="entry name" value="SUBTILISIN"/>
</dbReference>
<dbReference type="InterPro" id="IPR036852">
    <property type="entry name" value="Peptidase_S8/S53_dom_sf"/>
</dbReference>
<evidence type="ECO:0000259" key="15">
    <source>
        <dbReference type="Pfam" id="PF19190"/>
    </source>
</evidence>
<feature type="domain" description="Peptidase S8/S53" evidence="11">
    <location>
        <begin position="186"/>
        <end position="653"/>
    </location>
</feature>
<evidence type="ECO:0000256" key="8">
    <source>
        <dbReference type="RuleBase" id="RU003355"/>
    </source>
</evidence>
<dbReference type="Pfam" id="PF00082">
    <property type="entry name" value="Peptidase_S8"/>
    <property type="match status" value="1"/>
</dbReference>
<dbReference type="Pfam" id="PF19190">
    <property type="entry name" value="BACON_2"/>
    <property type="match status" value="1"/>
</dbReference>
<feature type="compositionally biased region" description="Polar residues" evidence="9">
    <location>
        <begin position="274"/>
        <end position="290"/>
    </location>
</feature>